<organism evidence="4 5">
    <name type="scientific">Novosphingobium panipatense</name>
    <dbReference type="NCBI Taxonomy" id="428991"/>
    <lineage>
        <taxon>Bacteria</taxon>
        <taxon>Pseudomonadati</taxon>
        <taxon>Pseudomonadota</taxon>
        <taxon>Alphaproteobacteria</taxon>
        <taxon>Sphingomonadales</taxon>
        <taxon>Sphingomonadaceae</taxon>
        <taxon>Novosphingobium</taxon>
    </lineage>
</organism>
<name>A0ABY1Q2Q2_9SPHN</name>
<evidence type="ECO:0000256" key="2">
    <source>
        <dbReference type="ARBA" id="ARBA00022840"/>
    </source>
</evidence>
<dbReference type="PANTHER" id="PTHR42794:SF2">
    <property type="entry name" value="ABC TRANSPORTER ATP-BINDING PROTEIN"/>
    <property type="match status" value="1"/>
</dbReference>
<evidence type="ECO:0000313" key="4">
    <source>
        <dbReference type="EMBL" id="SMP57480.1"/>
    </source>
</evidence>
<gene>
    <name evidence="4" type="ORF">SAMN06296065_102289</name>
</gene>
<dbReference type="Pfam" id="PF00005">
    <property type="entry name" value="ABC_tran"/>
    <property type="match status" value="1"/>
</dbReference>
<keyword evidence="2 4" id="KW-0067">ATP-binding</keyword>
<dbReference type="RefSeq" id="WP_283405316.1">
    <property type="nucleotide sequence ID" value="NZ_FXUI01000002.1"/>
</dbReference>
<comment type="caution">
    <text evidence="4">The sequence shown here is derived from an EMBL/GenBank/DDBJ whole genome shotgun (WGS) entry which is preliminary data.</text>
</comment>
<evidence type="ECO:0000256" key="1">
    <source>
        <dbReference type="ARBA" id="ARBA00022741"/>
    </source>
</evidence>
<dbReference type="InterPro" id="IPR017871">
    <property type="entry name" value="ABC_transporter-like_CS"/>
</dbReference>
<evidence type="ECO:0000313" key="5">
    <source>
        <dbReference type="Proteomes" id="UP001157910"/>
    </source>
</evidence>
<dbReference type="Gene3D" id="3.40.50.300">
    <property type="entry name" value="P-loop containing nucleotide triphosphate hydrolases"/>
    <property type="match status" value="1"/>
</dbReference>
<dbReference type="PANTHER" id="PTHR42794">
    <property type="entry name" value="HEMIN IMPORT ATP-BINDING PROTEIN HMUV"/>
    <property type="match status" value="1"/>
</dbReference>
<sequence>MSVLKLDRVTVLRRGRKVLDGNSATFQAHRVTAVIGPNGAGKSTMLNAAAGLLQPDAGRVTLDGADISRLHRRELARRRAYLPQRADVDWPITVERVVALGLVPQLPAFGPLPQRFLPAIEGALASCDVGHLRERPANALSGGELARVMLARAFVSAPELLIVDEPTAGLDPRHAIDAMRRVRARAREGCTVIVAIHDLDLALNHADDLVAIRDGAIMAAGPIESAATPALLSALYGIPVRLVRDNDGTTVRFLSAAEAP</sequence>
<proteinExistence type="predicted"/>
<accession>A0ABY1Q2Q2</accession>
<dbReference type="SUPFAM" id="SSF52540">
    <property type="entry name" value="P-loop containing nucleoside triphosphate hydrolases"/>
    <property type="match status" value="1"/>
</dbReference>
<dbReference type="InterPro" id="IPR003439">
    <property type="entry name" value="ABC_transporter-like_ATP-bd"/>
</dbReference>
<dbReference type="GO" id="GO:0005524">
    <property type="term" value="F:ATP binding"/>
    <property type="evidence" value="ECO:0007669"/>
    <property type="project" value="UniProtKB-KW"/>
</dbReference>
<dbReference type="PROSITE" id="PS50893">
    <property type="entry name" value="ABC_TRANSPORTER_2"/>
    <property type="match status" value="1"/>
</dbReference>
<dbReference type="CDD" id="cd03214">
    <property type="entry name" value="ABC_Iron-Siderophores_B12_Hemin"/>
    <property type="match status" value="1"/>
</dbReference>
<reference evidence="4 5" key="1">
    <citation type="submission" date="2017-05" db="EMBL/GenBank/DDBJ databases">
        <authorList>
            <person name="Varghese N."/>
            <person name="Submissions S."/>
        </authorList>
    </citation>
    <scope>NUCLEOTIDE SEQUENCE [LARGE SCALE GENOMIC DNA]</scope>
    <source>
        <strain evidence="4 5">SM16</strain>
    </source>
</reference>
<evidence type="ECO:0000259" key="3">
    <source>
        <dbReference type="PROSITE" id="PS50893"/>
    </source>
</evidence>
<protein>
    <submittedName>
        <fullName evidence="4">Iron complex transport system ATP-binding protein</fullName>
    </submittedName>
</protein>
<dbReference type="EMBL" id="FXUI01000002">
    <property type="protein sequence ID" value="SMP57480.1"/>
    <property type="molecule type" value="Genomic_DNA"/>
</dbReference>
<dbReference type="InterPro" id="IPR027417">
    <property type="entry name" value="P-loop_NTPase"/>
</dbReference>
<keyword evidence="1" id="KW-0547">Nucleotide-binding</keyword>
<dbReference type="SMART" id="SM00382">
    <property type="entry name" value="AAA"/>
    <property type="match status" value="1"/>
</dbReference>
<dbReference type="Proteomes" id="UP001157910">
    <property type="component" value="Unassembled WGS sequence"/>
</dbReference>
<dbReference type="PROSITE" id="PS00211">
    <property type="entry name" value="ABC_TRANSPORTER_1"/>
    <property type="match status" value="1"/>
</dbReference>
<keyword evidence="5" id="KW-1185">Reference proteome</keyword>
<dbReference type="InterPro" id="IPR003593">
    <property type="entry name" value="AAA+_ATPase"/>
</dbReference>
<feature type="domain" description="ABC transporter" evidence="3">
    <location>
        <begin position="4"/>
        <end position="239"/>
    </location>
</feature>